<dbReference type="InterPro" id="IPR001670">
    <property type="entry name" value="ADH_Fe/GldA"/>
</dbReference>
<dbReference type="GO" id="GO:0046872">
    <property type="term" value="F:metal ion binding"/>
    <property type="evidence" value="ECO:0007669"/>
    <property type="project" value="InterPro"/>
</dbReference>
<feature type="domain" description="Alcohol dehydrogenase iron-type/glycerol dehydrogenase GldA" evidence="3">
    <location>
        <begin position="10"/>
        <end position="176"/>
    </location>
</feature>
<comment type="similarity">
    <text evidence="1">Belongs to the iron-containing alcohol dehydrogenase family.</text>
</comment>
<dbReference type="Gene3D" id="3.40.50.1970">
    <property type="match status" value="1"/>
</dbReference>
<dbReference type="PANTHER" id="PTHR11496">
    <property type="entry name" value="ALCOHOL DEHYDROGENASE"/>
    <property type="match status" value="1"/>
</dbReference>
<evidence type="ECO:0000259" key="4">
    <source>
        <dbReference type="Pfam" id="PF25137"/>
    </source>
</evidence>
<comment type="caution">
    <text evidence="5">The sequence shown here is derived from an EMBL/GenBank/DDBJ whole genome shotgun (WGS) entry which is preliminary data.</text>
</comment>
<dbReference type="EMBL" id="VLKZ01000004">
    <property type="protein sequence ID" value="TWI57128.1"/>
    <property type="molecule type" value="Genomic_DNA"/>
</dbReference>
<organism evidence="5 6">
    <name type="scientific">Halalkalibacter nanhaiisediminis</name>
    <dbReference type="NCBI Taxonomy" id="688079"/>
    <lineage>
        <taxon>Bacteria</taxon>
        <taxon>Bacillati</taxon>
        <taxon>Bacillota</taxon>
        <taxon>Bacilli</taxon>
        <taxon>Bacillales</taxon>
        <taxon>Bacillaceae</taxon>
        <taxon>Halalkalibacter</taxon>
    </lineage>
</organism>
<dbReference type="InterPro" id="IPR039697">
    <property type="entry name" value="Alcohol_dehydrogenase_Fe"/>
</dbReference>
<feature type="domain" description="Fe-containing alcohol dehydrogenase-like C-terminal" evidence="4">
    <location>
        <begin position="187"/>
        <end position="384"/>
    </location>
</feature>
<keyword evidence="6" id="KW-1185">Reference proteome</keyword>
<dbReference type="Pfam" id="PF25137">
    <property type="entry name" value="ADH_Fe_C"/>
    <property type="match status" value="1"/>
</dbReference>
<dbReference type="CDD" id="cd17814">
    <property type="entry name" value="Fe-ADH-like"/>
    <property type="match status" value="1"/>
</dbReference>
<evidence type="ECO:0000313" key="6">
    <source>
        <dbReference type="Proteomes" id="UP000315711"/>
    </source>
</evidence>
<name>A0A562QK28_9BACI</name>
<sequence>MGINKFVMPEVIFGNGSISQIGESCLRLGAKKVFIVSDPNVIQTNWYNEITKSIEQAGLHYVNYNELTINPKDFEVEKGTQSYLENECDAVIGVGGGSTIDVAKGIAILSTNEGTIQSFEGIDKITTPLPPQIMIPTTAGSGSEVSQFTILVDSTRKIKMTIVSKSLVPDIAIIDPSVLSTKDAQLTASTGLDVLTHAIEAFVSVASTPLTDVHAQNAISLVADYLRPSVASKLNIEAKTKMAMASLQAGLAFSNAILGAVHAMSHAVGGRFDMLHGEVNAVLLPYVMEYNLLACPDKFAHIAQLLGEDIQGLTSIEAGRTAVAFVRDLSIDIGAPQRLSDMGLKEDLEAYIPELSQVALNDACMITNPRDIFLKDVDSLFRQAL</sequence>
<evidence type="ECO:0000256" key="2">
    <source>
        <dbReference type="ARBA" id="ARBA00023002"/>
    </source>
</evidence>
<dbReference type="RefSeq" id="WP_144450144.1">
    <property type="nucleotide sequence ID" value="NZ_VLKZ01000004.1"/>
</dbReference>
<dbReference type="Proteomes" id="UP000315711">
    <property type="component" value="Unassembled WGS sequence"/>
</dbReference>
<evidence type="ECO:0000259" key="3">
    <source>
        <dbReference type="Pfam" id="PF00465"/>
    </source>
</evidence>
<protein>
    <submittedName>
        <fullName evidence="5">1,3-propanediol dehydrogenase</fullName>
    </submittedName>
</protein>
<dbReference type="InterPro" id="IPR056798">
    <property type="entry name" value="ADH_Fe_C"/>
</dbReference>
<dbReference type="FunFam" id="1.20.1090.10:FF:000001">
    <property type="entry name" value="Aldehyde-alcohol dehydrogenase"/>
    <property type="match status" value="1"/>
</dbReference>
<dbReference type="Pfam" id="PF00465">
    <property type="entry name" value="Fe-ADH"/>
    <property type="match status" value="1"/>
</dbReference>
<dbReference type="SUPFAM" id="SSF56796">
    <property type="entry name" value="Dehydroquinate synthase-like"/>
    <property type="match status" value="1"/>
</dbReference>
<dbReference type="OrthoDB" id="9815791at2"/>
<dbReference type="AlphaFoldDB" id="A0A562QK28"/>
<proteinExistence type="inferred from homology"/>
<evidence type="ECO:0000313" key="5">
    <source>
        <dbReference type="EMBL" id="TWI57128.1"/>
    </source>
</evidence>
<dbReference type="Gene3D" id="1.20.1090.10">
    <property type="entry name" value="Dehydroquinate synthase-like - alpha domain"/>
    <property type="match status" value="1"/>
</dbReference>
<evidence type="ECO:0000256" key="1">
    <source>
        <dbReference type="ARBA" id="ARBA00007358"/>
    </source>
</evidence>
<keyword evidence="2" id="KW-0560">Oxidoreductase</keyword>
<gene>
    <name evidence="5" type="ORF">IQ10_01832</name>
</gene>
<dbReference type="GO" id="GO:0004022">
    <property type="term" value="F:alcohol dehydrogenase (NAD+) activity"/>
    <property type="evidence" value="ECO:0007669"/>
    <property type="project" value="TreeGrafter"/>
</dbReference>
<reference evidence="5 6" key="1">
    <citation type="journal article" date="2015" name="Stand. Genomic Sci.">
        <title>Genomic Encyclopedia of Bacterial and Archaeal Type Strains, Phase III: the genomes of soil and plant-associated and newly described type strains.</title>
        <authorList>
            <person name="Whitman W.B."/>
            <person name="Woyke T."/>
            <person name="Klenk H.P."/>
            <person name="Zhou Y."/>
            <person name="Lilburn T.G."/>
            <person name="Beck B.J."/>
            <person name="De Vos P."/>
            <person name="Vandamme P."/>
            <person name="Eisen J.A."/>
            <person name="Garrity G."/>
            <person name="Hugenholtz P."/>
            <person name="Kyrpides N.C."/>
        </authorList>
    </citation>
    <scope>NUCLEOTIDE SEQUENCE [LARGE SCALE GENOMIC DNA]</scope>
    <source>
        <strain evidence="5 6">CGMCC 1.10116</strain>
    </source>
</reference>
<dbReference type="PANTHER" id="PTHR11496:SF102">
    <property type="entry name" value="ALCOHOL DEHYDROGENASE 4"/>
    <property type="match status" value="1"/>
</dbReference>
<dbReference type="FunFam" id="3.40.50.1970:FF:000003">
    <property type="entry name" value="Alcohol dehydrogenase, iron-containing"/>
    <property type="match status" value="1"/>
</dbReference>
<accession>A0A562QK28</accession>